<dbReference type="EMBL" id="GGEC01091836">
    <property type="protein sequence ID" value="MBX72320.1"/>
    <property type="molecule type" value="Transcribed_RNA"/>
</dbReference>
<name>A0A2P2QZA7_RHIMU</name>
<reference evidence="1" key="1">
    <citation type="submission" date="2018-02" db="EMBL/GenBank/DDBJ databases">
        <title>Rhizophora mucronata_Transcriptome.</title>
        <authorList>
            <person name="Meera S.P."/>
            <person name="Sreeshan A."/>
            <person name="Augustine A."/>
        </authorList>
    </citation>
    <scope>NUCLEOTIDE SEQUENCE</scope>
    <source>
        <tissue evidence="1">Leaf</tissue>
    </source>
</reference>
<organism evidence="1">
    <name type="scientific">Rhizophora mucronata</name>
    <name type="common">Asiatic mangrove</name>
    <dbReference type="NCBI Taxonomy" id="61149"/>
    <lineage>
        <taxon>Eukaryota</taxon>
        <taxon>Viridiplantae</taxon>
        <taxon>Streptophyta</taxon>
        <taxon>Embryophyta</taxon>
        <taxon>Tracheophyta</taxon>
        <taxon>Spermatophyta</taxon>
        <taxon>Magnoliopsida</taxon>
        <taxon>eudicotyledons</taxon>
        <taxon>Gunneridae</taxon>
        <taxon>Pentapetalae</taxon>
        <taxon>rosids</taxon>
        <taxon>fabids</taxon>
        <taxon>Malpighiales</taxon>
        <taxon>Rhizophoraceae</taxon>
        <taxon>Rhizophora</taxon>
    </lineage>
</organism>
<proteinExistence type="predicted"/>
<sequence>MGFDHSPASKCSVLLSNYQIRRLLWP</sequence>
<accession>A0A2P2QZA7</accession>
<evidence type="ECO:0000313" key="1">
    <source>
        <dbReference type="EMBL" id="MBX72320.1"/>
    </source>
</evidence>
<protein>
    <submittedName>
        <fullName evidence="1">Uncharacterized protein</fullName>
    </submittedName>
</protein>
<dbReference type="AlphaFoldDB" id="A0A2P2QZA7"/>